<dbReference type="PROSITE" id="PS00704">
    <property type="entry name" value="PROK_CO2_ANHYDRASE_1"/>
    <property type="match status" value="1"/>
</dbReference>
<dbReference type="Gene3D" id="3.40.1050.10">
    <property type="entry name" value="Carbonic anhydrase"/>
    <property type="match status" value="1"/>
</dbReference>
<dbReference type="InterPro" id="IPR001765">
    <property type="entry name" value="Carbonic_anhydrase"/>
</dbReference>
<evidence type="ECO:0000256" key="1">
    <source>
        <dbReference type="ARBA" id="ARBA00006217"/>
    </source>
</evidence>
<keyword evidence="4 7" id="KW-0456">Lyase</keyword>
<gene>
    <name evidence="8" type="ORF">EDC65_1321</name>
</gene>
<dbReference type="CDD" id="cd03378">
    <property type="entry name" value="beta_CA_cladeC"/>
    <property type="match status" value="1"/>
</dbReference>
<organism evidence="8 9">
    <name type="scientific">Stella humosa</name>
    <dbReference type="NCBI Taxonomy" id="94"/>
    <lineage>
        <taxon>Bacteria</taxon>
        <taxon>Pseudomonadati</taxon>
        <taxon>Pseudomonadota</taxon>
        <taxon>Alphaproteobacteria</taxon>
        <taxon>Rhodospirillales</taxon>
        <taxon>Stellaceae</taxon>
        <taxon>Stella</taxon>
    </lineage>
</organism>
<evidence type="ECO:0000256" key="2">
    <source>
        <dbReference type="ARBA" id="ARBA00012925"/>
    </source>
</evidence>
<proteinExistence type="inferred from homology"/>
<keyword evidence="3 6" id="KW-0862">Zinc</keyword>
<comment type="cofactor">
    <cofactor evidence="6">
        <name>Zn(2+)</name>
        <dbReference type="ChEBI" id="CHEBI:29105"/>
    </cofactor>
    <text evidence="6">Binds 1 zinc ion per subunit.</text>
</comment>
<dbReference type="Pfam" id="PF00484">
    <property type="entry name" value="Pro_CA"/>
    <property type="match status" value="1"/>
</dbReference>
<dbReference type="GO" id="GO:0004089">
    <property type="term" value="F:carbonate dehydratase activity"/>
    <property type="evidence" value="ECO:0007669"/>
    <property type="project" value="UniProtKB-UniRule"/>
</dbReference>
<protein>
    <recommendedName>
        <fullName evidence="2 7">Carbonic anhydrase</fullName>
        <ecNumber evidence="2 7">4.2.1.1</ecNumber>
    </recommendedName>
    <alternativeName>
        <fullName evidence="7">Carbonate dehydratase</fullName>
    </alternativeName>
</protein>
<evidence type="ECO:0000313" key="9">
    <source>
        <dbReference type="Proteomes" id="UP000278222"/>
    </source>
</evidence>
<keyword evidence="6" id="KW-0479">Metal-binding</keyword>
<comment type="similarity">
    <text evidence="1 7">Belongs to the beta-class carbonic anhydrase family.</text>
</comment>
<dbReference type="SMART" id="SM00947">
    <property type="entry name" value="Pro_CA"/>
    <property type="match status" value="1"/>
</dbReference>
<dbReference type="PANTHER" id="PTHR11002">
    <property type="entry name" value="CARBONIC ANHYDRASE"/>
    <property type="match status" value="1"/>
</dbReference>
<comment type="catalytic activity">
    <reaction evidence="5 7">
        <text>hydrogencarbonate + H(+) = CO2 + H2O</text>
        <dbReference type="Rhea" id="RHEA:10748"/>
        <dbReference type="ChEBI" id="CHEBI:15377"/>
        <dbReference type="ChEBI" id="CHEBI:15378"/>
        <dbReference type="ChEBI" id="CHEBI:16526"/>
        <dbReference type="ChEBI" id="CHEBI:17544"/>
        <dbReference type="EC" id="4.2.1.1"/>
    </reaction>
</comment>
<comment type="caution">
    <text evidence="8">The sequence shown here is derived from an EMBL/GenBank/DDBJ whole genome shotgun (WGS) entry which is preliminary data.</text>
</comment>
<sequence length="198" mass="20769">MTPLEALELLRAGNHAFLSDAPLRPALDRASRLRLAAGQSPFAAYVSCSDSRVPPELLFGRGLGELFIIRNAGNTLDTAAIGSLEFAVSVLGVPLIVVMGHEACGAVQAAVSVVQKNARFSGSIGKMIQPIIPAVLEADLAPGADIEAAVLQNVRRVVRELREEASPILLAPQATGALIVVGAYYRLGSGEVDFFDVP</sequence>
<feature type="binding site" evidence="6">
    <location>
        <position position="104"/>
    </location>
    <ligand>
        <name>Zn(2+)</name>
        <dbReference type="ChEBI" id="CHEBI:29105"/>
    </ligand>
</feature>
<dbReference type="EC" id="4.2.1.1" evidence="2 7"/>
<feature type="binding site" evidence="6">
    <location>
        <position position="48"/>
    </location>
    <ligand>
        <name>Zn(2+)</name>
        <dbReference type="ChEBI" id="CHEBI:29105"/>
    </ligand>
</feature>
<evidence type="ECO:0000313" key="8">
    <source>
        <dbReference type="EMBL" id="ROP99542.1"/>
    </source>
</evidence>
<dbReference type="GO" id="GO:0008270">
    <property type="term" value="F:zinc ion binding"/>
    <property type="evidence" value="ECO:0007669"/>
    <property type="project" value="UniProtKB-UniRule"/>
</dbReference>
<feature type="binding site" evidence="6">
    <location>
        <position position="101"/>
    </location>
    <ligand>
        <name>Zn(2+)</name>
        <dbReference type="ChEBI" id="CHEBI:29105"/>
    </ligand>
</feature>
<comment type="function">
    <text evidence="7">Reversible hydration of carbon dioxide.</text>
</comment>
<evidence type="ECO:0000256" key="6">
    <source>
        <dbReference type="PIRSR" id="PIRSR601765-1"/>
    </source>
</evidence>
<dbReference type="AlphaFoldDB" id="A0A3N1M754"/>
<evidence type="ECO:0000256" key="4">
    <source>
        <dbReference type="ARBA" id="ARBA00023239"/>
    </source>
</evidence>
<keyword evidence="9" id="KW-1185">Reference proteome</keyword>
<evidence type="ECO:0000256" key="3">
    <source>
        <dbReference type="ARBA" id="ARBA00022833"/>
    </source>
</evidence>
<dbReference type="SUPFAM" id="SSF53056">
    <property type="entry name" value="beta-carbonic anhydrase, cab"/>
    <property type="match status" value="1"/>
</dbReference>
<evidence type="ECO:0000256" key="7">
    <source>
        <dbReference type="RuleBase" id="RU003956"/>
    </source>
</evidence>
<dbReference type="PROSITE" id="PS00705">
    <property type="entry name" value="PROK_CO2_ANHYDRASE_2"/>
    <property type="match status" value="1"/>
</dbReference>
<evidence type="ECO:0000256" key="5">
    <source>
        <dbReference type="ARBA" id="ARBA00048348"/>
    </source>
</evidence>
<accession>A0A3N1M754</accession>
<dbReference type="GO" id="GO:0015976">
    <property type="term" value="P:carbon utilization"/>
    <property type="evidence" value="ECO:0007669"/>
    <property type="project" value="InterPro"/>
</dbReference>
<reference evidence="8 9" key="1">
    <citation type="submission" date="2018-11" db="EMBL/GenBank/DDBJ databases">
        <title>Genomic Encyclopedia of Type Strains, Phase IV (KMG-IV): sequencing the most valuable type-strain genomes for metagenomic binning, comparative biology and taxonomic classification.</title>
        <authorList>
            <person name="Goeker M."/>
        </authorList>
    </citation>
    <scope>NUCLEOTIDE SEQUENCE [LARGE SCALE GENOMIC DNA]</scope>
    <source>
        <strain evidence="8 9">DSM 5900</strain>
    </source>
</reference>
<dbReference type="PANTHER" id="PTHR11002:SF79">
    <property type="entry name" value="CARBONIC ANHYDRASE 2"/>
    <property type="match status" value="1"/>
</dbReference>
<feature type="binding site" evidence="6">
    <location>
        <position position="50"/>
    </location>
    <ligand>
        <name>Zn(2+)</name>
        <dbReference type="ChEBI" id="CHEBI:29105"/>
    </ligand>
</feature>
<dbReference type="InterPro" id="IPR015892">
    <property type="entry name" value="Carbonic_anhydrase_CS"/>
</dbReference>
<dbReference type="EMBL" id="RJKX01000013">
    <property type="protein sequence ID" value="ROP99542.1"/>
    <property type="molecule type" value="Genomic_DNA"/>
</dbReference>
<dbReference type="InterPro" id="IPR036874">
    <property type="entry name" value="Carbonic_anhydrase_sf"/>
</dbReference>
<dbReference type="Proteomes" id="UP000278222">
    <property type="component" value="Unassembled WGS sequence"/>
</dbReference>
<name>A0A3N1M754_9PROT</name>